<keyword evidence="7" id="KW-0694">RNA-binding</keyword>
<evidence type="ECO:0000256" key="4">
    <source>
        <dbReference type="ARBA" id="ARBA00022490"/>
    </source>
</evidence>
<evidence type="ECO:0000256" key="1">
    <source>
        <dbReference type="ARBA" id="ARBA00004123"/>
    </source>
</evidence>
<proteinExistence type="inferred from homology"/>
<sequence>MLFQRYGPCLEPQSSLEENYQRTRPNNSLRSLVLNTRTIADAAGSGYVELGRTKVIAAVYGPRPPLRSSKGGVENAMKGRLTCEVVKSAYCSYSCESTRSQIGKGFSEEERLLSIRLVRAFEPILLLDKYPKCSIDIFVVLLEDDGSAFTAMTLATSLALADASIELVSIVASATVAISPKQEYLVDPDKTECEQAIALITVSLPLHATQLCEIYHIGKLSAEEWLSAVQLAVEVAQTVGNSMCQFLLQEMAKNEPSNQ</sequence>
<accession>A0AAV9IC54</accession>
<keyword evidence="4" id="KW-0963">Cytoplasm</keyword>
<dbReference type="PANTHER" id="PTHR11953">
    <property type="entry name" value="EXOSOME COMPLEX COMPONENT"/>
    <property type="match status" value="1"/>
</dbReference>
<evidence type="ECO:0000256" key="3">
    <source>
        <dbReference type="ARBA" id="ARBA00006678"/>
    </source>
</evidence>
<dbReference type="GO" id="GO:0016075">
    <property type="term" value="P:rRNA catabolic process"/>
    <property type="evidence" value="ECO:0007669"/>
    <property type="project" value="TreeGrafter"/>
</dbReference>
<dbReference type="Proteomes" id="UP001300502">
    <property type="component" value="Unassembled WGS sequence"/>
</dbReference>
<dbReference type="EMBL" id="JANCYU010000027">
    <property type="protein sequence ID" value="KAK4524932.1"/>
    <property type="molecule type" value="Genomic_DNA"/>
</dbReference>
<comment type="subcellular location">
    <subcellularLocation>
        <location evidence="2">Cytoplasm</location>
    </subcellularLocation>
    <subcellularLocation>
        <location evidence="1">Nucleus</location>
    </subcellularLocation>
</comment>
<evidence type="ECO:0000256" key="2">
    <source>
        <dbReference type="ARBA" id="ARBA00004496"/>
    </source>
</evidence>
<protein>
    <recommendedName>
        <fullName evidence="9">Exoribonuclease phosphorolytic domain-containing protein</fullName>
    </recommendedName>
</protein>
<comment type="similarity">
    <text evidence="3">Belongs to the RNase PH family.</text>
</comment>
<dbReference type="SUPFAM" id="SSF55666">
    <property type="entry name" value="Ribonuclease PH domain 2-like"/>
    <property type="match status" value="1"/>
</dbReference>
<dbReference type="GO" id="GO:0000177">
    <property type="term" value="C:cytoplasmic exosome (RNase complex)"/>
    <property type="evidence" value="ECO:0007669"/>
    <property type="project" value="TreeGrafter"/>
</dbReference>
<reference evidence="10 11" key="1">
    <citation type="submission" date="2022-07" db="EMBL/GenBank/DDBJ databases">
        <title>Genome-wide signatures of adaptation to extreme environments.</title>
        <authorList>
            <person name="Cho C.H."/>
            <person name="Yoon H.S."/>
        </authorList>
    </citation>
    <scope>NUCLEOTIDE SEQUENCE [LARGE SCALE GENOMIC DNA]</scope>
    <source>
        <strain evidence="10 11">108.79 E11</strain>
    </source>
</reference>
<evidence type="ECO:0000256" key="8">
    <source>
        <dbReference type="ARBA" id="ARBA00023242"/>
    </source>
</evidence>
<keyword evidence="5" id="KW-0698">rRNA processing</keyword>
<keyword evidence="8" id="KW-0539">Nucleus</keyword>
<name>A0AAV9IC54_9RHOD</name>
<dbReference type="AlphaFoldDB" id="A0AAV9IC54"/>
<feature type="domain" description="Exoribonuclease phosphorolytic" evidence="9">
    <location>
        <begin position="29"/>
        <end position="166"/>
    </location>
</feature>
<evidence type="ECO:0000256" key="5">
    <source>
        <dbReference type="ARBA" id="ARBA00022552"/>
    </source>
</evidence>
<dbReference type="SUPFAM" id="SSF54211">
    <property type="entry name" value="Ribosomal protein S5 domain 2-like"/>
    <property type="match status" value="1"/>
</dbReference>
<keyword evidence="11" id="KW-1185">Reference proteome</keyword>
<dbReference type="InterPro" id="IPR027408">
    <property type="entry name" value="PNPase/RNase_PH_dom_sf"/>
</dbReference>
<dbReference type="GO" id="GO:0003723">
    <property type="term" value="F:RNA binding"/>
    <property type="evidence" value="ECO:0007669"/>
    <property type="project" value="UniProtKB-KW"/>
</dbReference>
<keyword evidence="6" id="KW-0271">Exosome</keyword>
<gene>
    <name evidence="10" type="ORF">GAYE_SCF07G2835</name>
</gene>
<evidence type="ECO:0000313" key="10">
    <source>
        <dbReference type="EMBL" id="KAK4524932.1"/>
    </source>
</evidence>
<evidence type="ECO:0000256" key="6">
    <source>
        <dbReference type="ARBA" id="ARBA00022835"/>
    </source>
</evidence>
<dbReference type="GO" id="GO:0071051">
    <property type="term" value="P:poly(A)-dependent snoRNA 3'-end processing"/>
    <property type="evidence" value="ECO:0007669"/>
    <property type="project" value="TreeGrafter"/>
</dbReference>
<evidence type="ECO:0000259" key="9">
    <source>
        <dbReference type="Pfam" id="PF01138"/>
    </source>
</evidence>
<dbReference type="GO" id="GO:0006364">
    <property type="term" value="P:rRNA processing"/>
    <property type="evidence" value="ECO:0007669"/>
    <property type="project" value="UniProtKB-KW"/>
</dbReference>
<dbReference type="GO" id="GO:0071028">
    <property type="term" value="P:nuclear mRNA surveillance"/>
    <property type="evidence" value="ECO:0007669"/>
    <property type="project" value="TreeGrafter"/>
</dbReference>
<dbReference type="InterPro" id="IPR020568">
    <property type="entry name" value="Ribosomal_Su5_D2-typ_SF"/>
</dbReference>
<dbReference type="InterPro" id="IPR001247">
    <property type="entry name" value="ExoRNase_PH_dom1"/>
</dbReference>
<evidence type="ECO:0000256" key="7">
    <source>
        <dbReference type="ARBA" id="ARBA00022884"/>
    </source>
</evidence>
<dbReference type="GO" id="GO:0005730">
    <property type="term" value="C:nucleolus"/>
    <property type="evidence" value="ECO:0007669"/>
    <property type="project" value="TreeGrafter"/>
</dbReference>
<dbReference type="PANTHER" id="PTHR11953:SF2">
    <property type="entry name" value="EXOSOME COMPLEX COMPONENT MTR3"/>
    <property type="match status" value="1"/>
</dbReference>
<organism evidence="10 11">
    <name type="scientific">Galdieria yellowstonensis</name>
    <dbReference type="NCBI Taxonomy" id="3028027"/>
    <lineage>
        <taxon>Eukaryota</taxon>
        <taxon>Rhodophyta</taxon>
        <taxon>Bangiophyceae</taxon>
        <taxon>Galdieriales</taxon>
        <taxon>Galdieriaceae</taxon>
        <taxon>Galdieria</taxon>
    </lineage>
</organism>
<dbReference type="Gene3D" id="3.30.230.70">
    <property type="entry name" value="GHMP Kinase, N-terminal domain"/>
    <property type="match status" value="1"/>
</dbReference>
<comment type="caution">
    <text evidence="10">The sequence shown here is derived from an EMBL/GenBank/DDBJ whole genome shotgun (WGS) entry which is preliminary data.</text>
</comment>
<evidence type="ECO:0000313" key="11">
    <source>
        <dbReference type="Proteomes" id="UP001300502"/>
    </source>
</evidence>
<dbReference type="InterPro" id="IPR050080">
    <property type="entry name" value="RNase_PH"/>
</dbReference>
<dbReference type="Pfam" id="PF01138">
    <property type="entry name" value="RNase_PH"/>
    <property type="match status" value="1"/>
</dbReference>
<dbReference type="InterPro" id="IPR036345">
    <property type="entry name" value="ExoRNase_PH_dom2_sf"/>
</dbReference>
<dbReference type="GO" id="GO:0000176">
    <property type="term" value="C:nuclear exosome (RNase complex)"/>
    <property type="evidence" value="ECO:0007669"/>
    <property type="project" value="TreeGrafter"/>
</dbReference>
<dbReference type="GO" id="GO:0034475">
    <property type="term" value="P:U4 snRNA 3'-end processing"/>
    <property type="evidence" value="ECO:0007669"/>
    <property type="project" value="TreeGrafter"/>
</dbReference>